<dbReference type="SUPFAM" id="SSF53850">
    <property type="entry name" value="Periplasmic binding protein-like II"/>
    <property type="match status" value="1"/>
</dbReference>
<proteinExistence type="predicted"/>
<name>A0ABR6YYN0_9FIRM</name>
<comment type="caution">
    <text evidence="3">The sequence shown here is derived from an EMBL/GenBank/DDBJ whole genome shotgun (WGS) entry which is preliminary data.</text>
</comment>
<keyword evidence="4" id="KW-1185">Reference proteome</keyword>
<dbReference type="InterPro" id="IPR024370">
    <property type="entry name" value="PBP_domain"/>
</dbReference>
<organism evidence="3 4">
    <name type="scientific">Acetobacterium malicum</name>
    <dbReference type="NCBI Taxonomy" id="52692"/>
    <lineage>
        <taxon>Bacteria</taxon>
        <taxon>Bacillati</taxon>
        <taxon>Bacillota</taxon>
        <taxon>Clostridia</taxon>
        <taxon>Eubacteriales</taxon>
        <taxon>Eubacteriaceae</taxon>
        <taxon>Acetobacterium</taxon>
    </lineage>
</organism>
<protein>
    <submittedName>
        <fullName evidence="3">Helix-turn-helix domain-containing protein</fullName>
    </submittedName>
</protein>
<dbReference type="InterPro" id="IPR041657">
    <property type="entry name" value="HTH_17"/>
</dbReference>
<dbReference type="PANTHER" id="PTHR38431">
    <property type="entry name" value="BLL2305 PROTEIN"/>
    <property type="match status" value="1"/>
</dbReference>
<dbReference type="RefSeq" id="WP_186894532.1">
    <property type="nucleotide sequence ID" value="NZ_WJBE01000009.1"/>
</dbReference>
<dbReference type="InterPro" id="IPR010093">
    <property type="entry name" value="SinI_DNA-bd"/>
</dbReference>
<dbReference type="Gene3D" id="3.40.190.10">
    <property type="entry name" value="Periplasmic binding protein-like II"/>
    <property type="match status" value="1"/>
</dbReference>
<feature type="domain" description="PBP" evidence="1">
    <location>
        <begin position="101"/>
        <end position="291"/>
    </location>
</feature>
<evidence type="ECO:0000313" key="4">
    <source>
        <dbReference type="Proteomes" id="UP000622405"/>
    </source>
</evidence>
<evidence type="ECO:0000259" key="2">
    <source>
        <dbReference type="Pfam" id="PF12728"/>
    </source>
</evidence>
<dbReference type="SUPFAM" id="SSF46955">
    <property type="entry name" value="Putative DNA-binding domain"/>
    <property type="match status" value="1"/>
</dbReference>
<dbReference type="Pfam" id="PF12727">
    <property type="entry name" value="PBP_like"/>
    <property type="match status" value="1"/>
</dbReference>
<sequence length="317" mass="35230">MENNTALTAQDVADILKIAKNTVYELIKRGELNSYKVGRKVRFTLSDVEEYIASSKSIQKPLAGSVVNPSQSSLIQTSPAFSGNDFIICGQDLMLDVLSSYVEKQAPGTRTLRSYIGSYNSLVALYQGHVQVATAHLWDGDTGDYNLPYVRRLLPGIPTIIIHLTARIQGFYVPKGNPKNIHTWADLTQPDLTIINREKGSGSRILLDEHLRLLGINSASINGYLRESQSHFAVASTVGRGGADVAVGQEKVASQIKDIDFIPLQKERYELVIKKEDYHSAPVQTIIKILRSEEFRQEFEGIDGYYIEEMGNIIAEI</sequence>
<dbReference type="Proteomes" id="UP000622405">
    <property type="component" value="Unassembled WGS sequence"/>
</dbReference>
<accession>A0ABR6YYN0</accession>
<dbReference type="PANTHER" id="PTHR38431:SF1">
    <property type="entry name" value="BLL2305 PROTEIN"/>
    <property type="match status" value="1"/>
</dbReference>
<dbReference type="NCBIfam" id="TIGR01764">
    <property type="entry name" value="excise"/>
    <property type="match status" value="1"/>
</dbReference>
<dbReference type="Pfam" id="PF12728">
    <property type="entry name" value="HTH_17"/>
    <property type="match status" value="1"/>
</dbReference>
<gene>
    <name evidence="3" type="ORF">GH811_11635</name>
</gene>
<evidence type="ECO:0000259" key="1">
    <source>
        <dbReference type="Pfam" id="PF12727"/>
    </source>
</evidence>
<dbReference type="InterPro" id="IPR009061">
    <property type="entry name" value="DNA-bd_dom_put_sf"/>
</dbReference>
<evidence type="ECO:0000313" key="3">
    <source>
        <dbReference type="EMBL" id="MBC3900268.1"/>
    </source>
</evidence>
<feature type="domain" description="Helix-turn-helix" evidence="2">
    <location>
        <begin position="7"/>
        <end position="54"/>
    </location>
</feature>
<dbReference type="EMBL" id="WJBE01000009">
    <property type="protein sequence ID" value="MBC3900268.1"/>
    <property type="molecule type" value="Genomic_DNA"/>
</dbReference>
<reference evidence="3 4" key="1">
    <citation type="journal article" date="2020" name="mSystems">
        <title>Defining Genomic and Predicted Metabolic Features of the Acetobacterium Genus.</title>
        <authorList>
            <person name="Ross D.E."/>
            <person name="Marshall C.W."/>
            <person name="Gulliver D."/>
            <person name="May H.D."/>
            <person name="Norman R.S."/>
        </authorList>
    </citation>
    <scope>NUCLEOTIDE SEQUENCE [LARGE SCALE GENOMIC DNA]</scope>
    <source>
        <strain evidence="3 4">DSM 4132</strain>
    </source>
</reference>